<evidence type="ECO:0000313" key="1">
    <source>
        <dbReference type="EMBL" id="SOQ43431.1"/>
    </source>
</evidence>
<accession>A0A2H1VRF3</accession>
<gene>
    <name evidence="1" type="ORF">SFRICE_011967</name>
</gene>
<name>A0A2H1VRF3_SPOFR</name>
<reference evidence="1" key="1">
    <citation type="submission" date="2016-07" db="EMBL/GenBank/DDBJ databases">
        <authorList>
            <person name="Bretaudeau A."/>
        </authorList>
    </citation>
    <scope>NUCLEOTIDE SEQUENCE</scope>
    <source>
        <strain evidence="1">Rice</strain>
        <tissue evidence="1">Whole body</tissue>
    </source>
</reference>
<dbReference type="EMBL" id="ODYU01003999">
    <property type="protein sequence ID" value="SOQ43431.1"/>
    <property type="molecule type" value="Genomic_DNA"/>
</dbReference>
<protein>
    <submittedName>
        <fullName evidence="1">SFRICE_011967</fullName>
    </submittedName>
</protein>
<proteinExistence type="predicted"/>
<dbReference type="AlphaFoldDB" id="A0A2H1VRF3"/>
<sequence length="240" mass="27203">MAKTETKGEPEDVLEALFEGQKHPMTSPAVDEARESVRFLLTKNHPIPTPAFRARSLVKPTISHKTDVFHSFSRIQRFFPYFILDNNVNEQTDHLMVSNRRCLWKSETPDVLQVCCRPSRDKKFKGVWGMVDWKGGNWASRHQLIQSPRLVLVAYMLRNTSVSSVTQIGENDPMTSPALGEAKGCVRLLLTKNHPVPSPAFRAGAPVHPLGSRWMQVAFDWPIWKSLAFYGARSTVHARV</sequence>
<organism evidence="1">
    <name type="scientific">Spodoptera frugiperda</name>
    <name type="common">Fall armyworm</name>
    <dbReference type="NCBI Taxonomy" id="7108"/>
    <lineage>
        <taxon>Eukaryota</taxon>
        <taxon>Metazoa</taxon>
        <taxon>Ecdysozoa</taxon>
        <taxon>Arthropoda</taxon>
        <taxon>Hexapoda</taxon>
        <taxon>Insecta</taxon>
        <taxon>Pterygota</taxon>
        <taxon>Neoptera</taxon>
        <taxon>Endopterygota</taxon>
        <taxon>Lepidoptera</taxon>
        <taxon>Glossata</taxon>
        <taxon>Ditrysia</taxon>
        <taxon>Noctuoidea</taxon>
        <taxon>Noctuidae</taxon>
        <taxon>Amphipyrinae</taxon>
        <taxon>Spodoptera</taxon>
    </lineage>
</organism>